<evidence type="ECO:0000313" key="1">
    <source>
        <dbReference type="EMBL" id="KKP88194.1"/>
    </source>
</evidence>
<organism evidence="1 2">
    <name type="scientific">Berkelbacteria bacterium GW2011_GWA2_35_9</name>
    <dbReference type="NCBI Taxonomy" id="1618333"/>
    <lineage>
        <taxon>Bacteria</taxon>
        <taxon>Candidatus Berkelbacteria</taxon>
    </lineage>
</organism>
<protein>
    <submittedName>
        <fullName evidence="1">Uncharacterized protein</fullName>
    </submittedName>
</protein>
<dbReference type="AlphaFoldDB" id="A0A0G0D1S9"/>
<sequence>MGLNKDDLREIRSIVKEEITGEVQGAKNEIISLLGREISDLAEINHAVIEQVDKIPDLEERVVRVEQKAGIVS</sequence>
<comment type="caution">
    <text evidence="1">The sequence shown here is derived from an EMBL/GenBank/DDBJ whole genome shotgun (WGS) entry which is preliminary data.</text>
</comment>
<reference evidence="1 2" key="1">
    <citation type="journal article" date="2015" name="Nature">
        <title>rRNA introns, odd ribosomes, and small enigmatic genomes across a large radiation of phyla.</title>
        <authorList>
            <person name="Brown C.T."/>
            <person name="Hug L.A."/>
            <person name="Thomas B.C."/>
            <person name="Sharon I."/>
            <person name="Castelle C.J."/>
            <person name="Singh A."/>
            <person name="Wilkins M.J."/>
            <person name="Williams K.H."/>
            <person name="Banfield J.F."/>
        </authorList>
    </citation>
    <scope>NUCLEOTIDE SEQUENCE [LARGE SCALE GENOMIC DNA]</scope>
</reference>
<name>A0A0G0D1S9_9BACT</name>
<dbReference type="EMBL" id="LBRB01000020">
    <property type="protein sequence ID" value="KKP88194.1"/>
    <property type="molecule type" value="Genomic_DNA"/>
</dbReference>
<accession>A0A0G0D1S9</accession>
<evidence type="ECO:0000313" key="2">
    <source>
        <dbReference type="Proteomes" id="UP000034316"/>
    </source>
</evidence>
<proteinExistence type="predicted"/>
<dbReference type="Proteomes" id="UP000034316">
    <property type="component" value="Unassembled WGS sequence"/>
</dbReference>
<gene>
    <name evidence="1" type="ORF">UR93_C0020G0007</name>
</gene>